<feature type="signal peptide" evidence="1">
    <location>
        <begin position="1"/>
        <end position="22"/>
    </location>
</feature>
<feature type="chain" id="PRO_5022918048" evidence="1">
    <location>
        <begin position="23"/>
        <end position="667"/>
    </location>
</feature>
<protein>
    <submittedName>
        <fullName evidence="2">Pre-peptidase</fullName>
    </submittedName>
</protein>
<evidence type="ECO:0000313" key="2">
    <source>
        <dbReference type="EMBL" id="QEL13816.1"/>
    </source>
</evidence>
<dbReference type="AlphaFoldDB" id="A0A5C1A735"/>
<organism evidence="2 3">
    <name type="scientific">Limnoglobus roseus</name>
    <dbReference type="NCBI Taxonomy" id="2598579"/>
    <lineage>
        <taxon>Bacteria</taxon>
        <taxon>Pseudomonadati</taxon>
        <taxon>Planctomycetota</taxon>
        <taxon>Planctomycetia</taxon>
        <taxon>Gemmatales</taxon>
        <taxon>Gemmataceae</taxon>
        <taxon>Limnoglobus</taxon>
    </lineage>
</organism>
<gene>
    <name evidence="2" type="ORF">PX52LOC_00674</name>
</gene>
<keyword evidence="1" id="KW-0732">Signal</keyword>
<evidence type="ECO:0000313" key="3">
    <source>
        <dbReference type="Proteomes" id="UP000324974"/>
    </source>
</evidence>
<evidence type="ECO:0000256" key="1">
    <source>
        <dbReference type="SAM" id="SignalP"/>
    </source>
</evidence>
<keyword evidence="3" id="KW-1185">Reference proteome</keyword>
<dbReference type="OrthoDB" id="237792at2"/>
<name>A0A5C1A735_9BACT</name>
<sequence>MPVRSLAFLVAALAFTILPTRGQDKKAVPPPPLPPQFPTLTTPVGLGVTAGGKAELTLTGTNLADATEVRITADGVKATLVKDSAKADRIGVTVEAPKGTPVGLYQLRVVTKNGVTSFRPISVDELPEVEKKAGNNKKATPMPLAGPCVVTGNIAVESSDFYLVKAAAGQRLTFEAVARRIGSPLDPVIILHDAKSGREMPTLYADDTPGLQADARLTHTFPSAMDVIVEIRDTTYRGGGDYVYRLRIGDFPGGTTAFPLAVEKDKSAAINFTGPNLDGVKPVTVKGTGTVVLASPRREGGVGGWAVPVLVSPHPELTEQEPNNEAAKANKLPVPGGVSARFAAKGDLDYFAFPGKKGQKLELTARTYELNSPAEVLVRVVDAKGAELARSNPTQPVARAEFTPGADGEFYAVAEHLNYAYGPSEVYHLTIRPAVPSFEVALGADRVDVTGGGVAAIPVVGLTKLNGFNAAVELSVVSDSLVGTLTLPVGANPLPATPLTLTVSLKPGAKPGVIPFTVKATAKDVERTADIAEVVRTTLSGLPNVPPEMTTQLFAFAAEKPLFALAVAFEKPEVAKGGTLKGKVTAKRADGFADEIPLTAVNLPANVTAKVKPIAKGASEVEIEVTAAAAATGPATFSVRGTTKTGGRDYAFVSPPASMTVTEPKKK</sequence>
<dbReference type="KEGG" id="lrs:PX52LOC_00674"/>
<dbReference type="EMBL" id="CP042425">
    <property type="protein sequence ID" value="QEL13816.1"/>
    <property type="molecule type" value="Genomic_DNA"/>
</dbReference>
<dbReference type="Proteomes" id="UP000324974">
    <property type="component" value="Chromosome"/>
</dbReference>
<reference evidence="3" key="1">
    <citation type="submission" date="2019-08" db="EMBL/GenBank/DDBJ databases">
        <title>Limnoglobus roseus gen. nov., sp. nov., a novel freshwater planctomycete with a giant genome from the family Gemmataceae.</title>
        <authorList>
            <person name="Kulichevskaya I.S."/>
            <person name="Naumoff D.G."/>
            <person name="Miroshnikov K."/>
            <person name="Ivanova A."/>
            <person name="Philippov D.A."/>
            <person name="Hakobyan A."/>
            <person name="Rijpstra I.C."/>
            <person name="Sinninghe Damste J.S."/>
            <person name="Liesack W."/>
            <person name="Dedysh S.N."/>
        </authorList>
    </citation>
    <scope>NUCLEOTIDE SEQUENCE [LARGE SCALE GENOMIC DNA]</scope>
    <source>
        <strain evidence="3">PX52</strain>
    </source>
</reference>
<dbReference type="RefSeq" id="WP_149108755.1">
    <property type="nucleotide sequence ID" value="NZ_CP042425.1"/>
</dbReference>
<dbReference type="Gene3D" id="2.60.120.380">
    <property type="match status" value="2"/>
</dbReference>
<proteinExistence type="predicted"/>
<accession>A0A5C1A735</accession>